<protein>
    <submittedName>
        <fullName evidence="1">Uncharacterized protein</fullName>
    </submittedName>
</protein>
<dbReference type="Proteomes" id="UP000623967">
    <property type="component" value="Unassembled WGS sequence"/>
</dbReference>
<dbReference type="InterPro" id="IPR055869">
    <property type="entry name" value="DUF7446"/>
</dbReference>
<gene>
    <name evidence="1" type="ORF">JK635_07460</name>
</gene>
<name>A0ABS1TP64_9BACI</name>
<comment type="caution">
    <text evidence="1">The sequence shown here is derived from an EMBL/GenBank/DDBJ whole genome shotgun (WGS) entry which is preliminary data.</text>
</comment>
<evidence type="ECO:0000313" key="1">
    <source>
        <dbReference type="EMBL" id="MBL4952046.1"/>
    </source>
</evidence>
<sequence length="69" mass="7962">MKAEEIHIAVSPMTNTIYAGKVTRNRVEWIDKKEVTEQALATVAEYMDGVYKEIEFPSGTLFWHPKPHQ</sequence>
<keyword evidence="2" id="KW-1185">Reference proteome</keyword>
<reference evidence="1 2" key="1">
    <citation type="submission" date="2021-01" db="EMBL/GenBank/DDBJ databases">
        <title>Genome public.</title>
        <authorList>
            <person name="Liu C."/>
            <person name="Sun Q."/>
        </authorList>
    </citation>
    <scope>NUCLEOTIDE SEQUENCE [LARGE SCALE GENOMIC DNA]</scope>
    <source>
        <strain evidence="1 2">YIM B02564</strain>
    </source>
</reference>
<organism evidence="1 2">
    <name type="scientific">Neobacillus paridis</name>
    <dbReference type="NCBI Taxonomy" id="2803862"/>
    <lineage>
        <taxon>Bacteria</taxon>
        <taxon>Bacillati</taxon>
        <taxon>Bacillota</taxon>
        <taxon>Bacilli</taxon>
        <taxon>Bacillales</taxon>
        <taxon>Bacillaceae</taxon>
        <taxon>Neobacillus</taxon>
    </lineage>
</organism>
<accession>A0ABS1TP64</accession>
<dbReference type="EMBL" id="JAESWB010000134">
    <property type="protein sequence ID" value="MBL4952046.1"/>
    <property type="molecule type" value="Genomic_DNA"/>
</dbReference>
<evidence type="ECO:0000313" key="2">
    <source>
        <dbReference type="Proteomes" id="UP000623967"/>
    </source>
</evidence>
<proteinExistence type="predicted"/>
<dbReference type="Pfam" id="PF24233">
    <property type="entry name" value="DUF7446"/>
    <property type="match status" value="1"/>
</dbReference>
<dbReference type="RefSeq" id="WP_202653326.1">
    <property type="nucleotide sequence ID" value="NZ_JAESWB010000134.1"/>
</dbReference>